<proteinExistence type="predicted"/>
<evidence type="ECO:0000256" key="1">
    <source>
        <dbReference type="SAM" id="MobiDB-lite"/>
    </source>
</evidence>
<sequence>MTDTQPTPPAALTTQQQHALFDILTHHETYKEIEEFKYPGAIQAYGSPFQDELKQSDAPILQSLLSRFILRLPGLREVSPEFWKLRIADLIEELSQAELSESYDKGLLGVRKTLATAISALIEYPARATLAGVPERERGGVKREYDVGKTEDVMGSWHDALQEAVYGDLVDEMFAKAAETDDLSRHPSLVRAFHEYVVVNIASLMHYTLVLSPEGPTMLRMISSVHNMLPYTIIRQTLKIGNVASMLSAMMRVILAKASLSTVTNWMGLTSGADEGMNLLQQIISQVLYWDKRELKKRADKIEKDKAGPPKEVLSELRSWITQRSRAEHEECRRQSKEQQMSIVAIIMATSSQSVDKLKDAQHAQALEYLTLQLGIRDRTEIVRVMCHRNPDHLTAGVRDGVDAYTPMIRHVHQAVNLSDTVWDFEQFLTDMLKMSKSSGPKGQEKPPSVEDYVDLLHRHQQSCHKFLHQVAKNGKEVTGWWREYVHMAASQFKKDGPSSANAAASGPQASLLSAFTKLQPAEQKEVKVELDAWTKYLDDLHAASATRIASIISRSGSTPFGPGAYLARWQHLLDGTVITPEKVRGPVRYGGSKSVREESGKDVDGGEGGEFRQVGGADAGGKGAQEVEAPGVERTVGLLGVGFREMIVGG</sequence>
<dbReference type="InterPro" id="IPR024554">
    <property type="entry name" value="LEC1-like_C"/>
</dbReference>
<gene>
    <name evidence="4" type="ORF">B0A55_06757</name>
</gene>
<dbReference type="Pfam" id="PF12825">
    <property type="entry name" value="DUF3818"/>
    <property type="match status" value="1"/>
</dbReference>
<feature type="domain" description="PX" evidence="2">
    <location>
        <begin position="171"/>
        <end position="363"/>
    </location>
</feature>
<dbReference type="OrthoDB" id="2117459at2759"/>
<evidence type="ECO:0000313" key="4">
    <source>
        <dbReference type="EMBL" id="TKA72329.1"/>
    </source>
</evidence>
<dbReference type="InterPro" id="IPR047168">
    <property type="entry name" value="LEC1-like"/>
</dbReference>
<evidence type="ECO:0000313" key="5">
    <source>
        <dbReference type="Proteomes" id="UP000309340"/>
    </source>
</evidence>
<reference evidence="4 5" key="1">
    <citation type="submission" date="2017-03" db="EMBL/GenBank/DDBJ databases">
        <title>Genomes of endolithic fungi from Antarctica.</title>
        <authorList>
            <person name="Coleine C."/>
            <person name="Masonjones S."/>
            <person name="Stajich J.E."/>
        </authorList>
    </citation>
    <scope>NUCLEOTIDE SEQUENCE [LARGE SCALE GENOMIC DNA]</scope>
    <source>
        <strain evidence="4 5">CCFEE 5184</strain>
    </source>
</reference>
<evidence type="ECO:0008006" key="6">
    <source>
        <dbReference type="Google" id="ProtNLM"/>
    </source>
</evidence>
<accession>A0A4V5NFT3</accession>
<feature type="region of interest" description="Disordered" evidence="1">
    <location>
        <begin position="589"/>
        <end position="625"/>
    </location>
</feature>
<dbReference type="GO" id="GO:0035091">
    <property type="term" value="F:phosphatidylinositol binding"/>
    <property type="evidence" value="ECO:0007669"/>
    <property type="project" value="TreeGrafter"/>
</dbReference>
<dbReference type="STRING" id="329884.A0A4V5NFT3"/>
<evidence type="ECO:0000259" key="3">
    <source>
        <dbReference type="Pfam" id="PF12828"/>
    </source>
</evidence>
<dbReference type="EMBL" id="NAJQ01000314">
    <property type="protein sequence ID" value="TKA72329.1"/>
    <property type="molecule type" value="Genomic_DNA"/>
</dbReference>
<dbReference type="Proteomes" id="UP000309340">
    <property type="component" value="Unassembled WGS sequence"/>
</dbReference>
<feature type="compositionally biased region" description="Basic and acidic residues" evidence="1">
    <location>
        <begin position="595"/>
        <end position="605"/>
    </location>
</feature>
<evidence type="ECO:0000259" key="2">
    <source>
        <dbReference type="Pfam" id="PF12825"/>
    </source>
</evidence>
<dbReference type="PANTHER" id="PTHR47185:SF2">
    <property type="entry name" value="FUNGAL PROTEIN"/>
    <property type="match status" value="1"/>
</dbReference>
<keyword evidence="5" id="KW-1185">Reference proteome</keyword>
<protein>
    <recommendedName>
        <fullName evidence="6">PX-associated domain-containing protein</fullName>
    </recommendedName>
</protein>
<dbReference type="PANTHER" id="PTHR47185">
    <property type="entry name" value="PX DOMAIN-CONTAINING PROTEIN YPR097W"/>
    <property type="match status" value="1"/>
</dbReference>
<dbReference type="InterPro" id="IPR024555">
    <property type="entry name" value="PX-associated"/>
</dbReference>
<feature type="domain" description="PX-associated" evidence="3">
    <location>
        <begin position="10"/>
        <end position="125"/>
    </location>
</feature>
<comment type="caution">
    <text evidence="4">The sequence shown here is derived from an EMBL/GenBank/DDBJ whole genome shotgun (WGS) entry which is preliminary data.</text>
</comment>
<name>A0A4V5NFT3_9PEZI</name>
<organism evidence="4 5">
    <name type="scientific">Friedmanniomyces simplex</name>
    <dbReference type="NCBI Taxonomy" id="329884"/>
    <lineage>
        <taxon>Eukaryota</taxon>
        <taxon>Fungi</taxon>
        <taxon>Dikarya</taxon>
        <taxon>Ascomycota</taxon>
        <taxon>Pezizomycotina</taxon>
        <taxon>Dothideomycetes</taxon>
        <taxon>Dothideomycetidae</taxon>
        <taxon>Mycosphaerellales</taxon>
        <taxon>Teratosphaeriaceae</taxon>
        <taxon>Friedmanniomyces</taxon>
    </lineage>
</organism>
<dbReference type="Pfam" id="PF12828">
    <property type="entry name" value="PXB"/>
    <property type="match status" value="1"/>
</dbReference>
<dbReference type="AlphaFoldDB" id="A0A4V5NFT3"/>